<keyword evidence="2" id="KW-0963">Cytoplasm</keyword>
<gene>
    <name evidence="13" type="ORF">C3747_187g7</name>
</gene>
<dbReference type="Pfam" id="PF06565">
    <property type="entry name" value="DM10_dom"/>
    <property type="match status" value="3"/>
</dbReference>
<dbReference type="PANTHER" id="PTHR12086:SF11">
    <property type="entry name" value="EF-HAND DOMAIN-CONTAINING FAMILY MEMBER C2"/>
    <property type="match status" value="1"/>
</dbReference>
<dbReference type="PROSITE" id="PS00018">
    <property type="entry name" value="EF_HAND_1"/>
    <property type="match status" value="1"/>
</dbReference>
<sequence>MTSPTPGALGHDVPTEYIRTLDPKLLPPRVGHNWLDPAFRKVQDKPQQLELEFRGKRAFTAKGIYDHTPPKGLGLTAQQLLHALSTRRKGGIEADRRAQYTTLSDKVLRFYAFFTEKAPDGCVEEYWHRRVVIDFFPEDNTVLIQEPCIPNSGLSGGTFLKRQSVRADPRQREEFPDEEFLSLNHFNVGRSVRINAVEFFLYDCDVFTREFLTALGVEVGSPVSCPDSSFMSDWKRYQERMLSGKFGILSQEYHGDEAVRAARFVHDSGKVLRFYSLLDERNKVPVGIVRKLEVLYFVEDDSIAVVERPTSNEAVPSLFLSRGWLPKVGSIAKANELTFAHRVNGMRQPYIGPEGHYTAIDLGVGITINVLGRSVFLYDCDDYTRSYYLETYGVKLSDAVDCSIDYGISPESRVTAFRLTSTPASVPLTAVASTGGEHAFFSDKRTGPKTKDVLRFLLRLAPPCSVVERQRRFTLTYYTDTDDAMVFESPVRNSGFVGGCFCSRRRLPKQGGDAEAYYTISDFSVGGFIVVNGHKFEVMNMDEHTRNYLAGKNDPVMNDERLHLLISAFRLFLGTRFHSFKDAFLGFDRDKDGVISVTEFVGHLQDLQITERRLDGEALFNHIASCSETGYLTMEDFVRWMSETATDKGQKNYESIDVDERAVMRKALLQLCERLEARCLNSLQMFRLASTMPRAYTERRADIYSLANPHRDALVTPVQLRRCIEEVLGGNPSPREMDALLSFFFPQLPLEEYRSRRDGDLEHALDLKAFQKKYHEMNKLLMLSEPSKQQQQTQQRQQE</sequence>
<comment type="subcellular location">
    <subcellularLocation>
        <location evidence="1">Cytoplasm</location>
        <location evidence="1">Cytoskeleton</location>
        <location evidence="1">Flagellum axoneme</location>
    </subcellularLocation>
</comment>
<dbReference type="PROSITE" id="PS51336">
    <property type="entry name" value="DM10"/>
    <property type="match status" value="3"/>
</dbReference>
<dbReference type="AlphaFoldDB" id="A0A2V2W418"/>
<dbReference type="VEuPathDB" id="TriTrypDB:TCDM_07493"/>
<organism evidence="13 14">
    <name type="scientific">Trypanosoma cruzi</name>
    <dbReference type="NCBI Taxonomy" id="5693"/>
    <lineage>
        <taxon>Eukaryota</taxon>
        <taxon>Discoba</taxon>
        <taxon>Euglenozoa</taxon>
        <taxon>Kinetoplastea</taxon>
        <taxon>Metakinetoplastina</taxon>
        <taxon>Trypanosomatida</taxon>
        <taxon>Trypanosomatidae</taxon>
        <taxon>Trypanosoma</taxon>
        <taxon>Schizotrypanum</taxon>
    </lineage>
</organism>
<feature type="domain" description="DM10" evidence="12">
    <location>
        <begin position="268"/>
        <end position="392"/>
    </location>
</feature>
<dbReference type="InterPro" id="IPR011992">
    <property type="entry name" value="EF-hand-dom_pair"/>
</dbReference>
<evidence type="ECO:0000256" key="8">
    <source>
        <dbReference type="ARBA" id="ARBA00023273"/>
    </source>
</evidence>
<accession>A0A2V2W418</accession>
<feature type="domain" description="DM10" evidence="12">
    <location>
        <begin position="104"/>
        <end position="216"/>
    </location>
</feature>
<dbReference type="EMBL" id="PRFC01000187">
    <property type="protein sequence ID" value="PWV02259.1"/>
    <property type="molecule type" value="Genomic_DNA"/>
</dbReference>
<dbReference type="InterPro" id="IPR018247">
    <property type="entry name" value="EF_Hand_1_Ca_BS"/>
</dbReference>
<evidence type="ECO:0000256" key="9">
    <source>
        <dbReference type="ARBA" id="ARBA00035003"/>
    </source>
</evidence>
<dbReference type="VEuPathDB" id="TriTrypDB:TcCL_NonESM07466"/>
<dbReference type="VEuPathDB" id="TriTrypDB:TCSYLVIO_010786"/>
<dbReference type="Gene3D" id="2.30.29.170">
    <property type="match status" value="3"/>
</dbReference>
<evidence type="ECO:0000313" key="14">
    <source>
        <dbReference type="Proteomes" id="UP000246078"/>
    </source>
</evidence>
<dbReference type="VEuPathDB" id="TriTrypDB:ECC02_007804"/>
<dbReference type="VEuPathDB" id="TriTrypDB:TcCLB.506607.10"/>
<dbReference type="InterPro" id="IPR006602">
    <property type="entry name" value="DM10_dom"/>
</dbReference>
<dbReference type="VEuPathDB" id="TriTrypDB:TcYC6_0065280"/>
<dbReference type="VEuPathDB" id="TriTrypDB:TcG_07067"/>
<evidence type="ECO:0000256" key="3">
    <source>
        <dbReference type="ARBA" id="ARBA00022737"/>
    </source>
</evidence>
<keyword evidence="5" id="KW-0282">Flagellum</keyword>
<evidence type="ECO:0000256" key="1">
    <source>
        <dbReference type="ARBA" id="ARBA00004611"/>
    </source>
</evidence>
<protein>
    <recommendedName>
        <fullName evidence="10">EF-hand domain-containing family member C2</fullName>
    </recommendedName>
</protein>
<dbReference type="PROSITE" id="PS50222">
    <property type="entry name" value="EF_HAND_2"/>
    <property type="match status" value="1"/>
</dbReference>
<evidence type="ECO:0000256" key="2">
    <source>
        <dbReference type="ARBA" id="ARBA00022490"/>
    </source>
</evidence>
<keyword evidence="7" id="KW-0206">Cytoskeleton</keyword>
<comment type="function">
    <text evidence="9">Microtubule inner protein (MIP) part of the dynein-decorated doublet microtubules (DMTs) in cilia axoneme, which is required for motile cilia beating.</text>
</comment>
<keyword evidence="3" id="KW-0677">Repeat</keyword>
<dbReference type="VEuPathDB" id="TriTrypDB:TcCLB.506321.300"/>
<dbReference type="InterPro" id="IPR040193">
    <property type="entry name" value="EFHC1/EFHC2/EFHB"/>
</dbReference>
<evidence type="ECO:0000259" key="12">
    <source>
        <dbReference type="PROSITE" id="PS51336"/>
    </source>
</evidence>
<keyword evidence="8" id="KW-0966">Cell projection</keyword>
<feature type="domain" description="EF-hand" evidence="11">
    <location>
        <begin position="575"/>
        <end position="610"/>
    </location>
</feature>
<evidence type="ECO:0000256" key="5">
    <source>
        <dbReference type="ARBA" id="ARBA00022846"/>
    </source>
</evidence>
<dbReference type="SMART" id="SM00676">
    <property type="entry name" value="DM10"/>
    <property type="match status" value="3"/>
</dbReference>
<dbReference type="FunFam" id="2.30.29.170:FF:000004">
    <property type="entry name" value="EF-hand domain containing 2"/>
    <property type="match status" value="1"/>
</dbReference>
<dbReference type="VEuPathDB" id="TriTrypDB:C3747_187g7"/>
<reference evidence="13 14" key="1">
    <citation type="journal article" date="2018" name="Microb. Genom.">
        <title>Expanding an expanded genome: long-read sequencing of Trypanosoma cruzi.</title>
        <authorList>
            <person name="Berna L."/>
            <person name="Rodriguez M."/>
            <person name="Chiribao M.L."/>
            <person name="Parodi-Talice A."/>
            <person name="Pita S."/>
            <person name="Rijo G."/>
            <person name="Alvarez-Valin F."/>
            <person name="Robello C."/>
        </authorList>
    </citation>
    <scope>NUCLEOTIDE SEQUENCE [LARGE SCALE GENOMIC DNA]</scope>
    <source>
        <strain evidence="13 14">TCC</strain>
    </source>
</reference>
<dbReference type="Proteomes" id="UP000246078">
    <property type="component" value="Unassembled WGS sequence"/>
</dbReference>
<dbReference type="VEuPathDB" id="TriTrypDB:TcCLB.509455.130"/>
<name>A0A2V2W418_TRYCR</name>
<dbReference type="InterPro" id="IPR002048">
    <property type="entry name" value="EF_hand_dom"/>
</dbReference>
<evidence type="ECO:0000256" key="7">
    <source>
        <dbReference type="ARBA" id="ARBA00023212"/>
    </source>
</evidence>
<evidence type="ECO:0000259" key="11">
    <source>
        <dbReference type="PROSITE" id="PS50222"/>
    </source>
</evidence>
<dbReference type="VEuPathDB" id="TriTrypDB:TcBrA4_0113080"/>
<feature type="domain" description="DM10" evidence="12">
    <location>
        <begin position="450"/>
        <end position="553"/>
    </location>
</feature>
<dbReference type="VEuPathDB" id="TriTrypDB:Tc_MARK_9010"/>
<dbReference type="VEuPathDB" id="TriTrypDB:TCDM_07492"/>
<evidence type="ECO:0000256" key="4">
    <source>
        <dbReference type="ARBA" id="ARBA00022837"/>
    </source>
</evidence>
<comment type="caution">
    <text evidence="13">The sequence shown here is derived from an EMBL/GenBank/DDBJ whole genome shotgun (WGS) entry which is preliminary data.</text>
</comment>
<dbReference type="VEuPathDB" id="TriTrypDB:C4B63_59g117"/>
<dbReference type="Gene3D" id="1.10.238.10">
    <property type="entry name" value="EF-hand"/>
    <property type="match status" value="1"/>
</dbReference>
<keyword evidence="4" id="KW-0106">Calcium</keyword>
<dbReference type="VEuPathDB" id="TriTrypDB:BCY84_01848"/>
<evidence type="ECO:0000313" key="13">
    <source>
        <dbReference type="EMBL" id="PWV02259.1"/>
    </source>
</evidence>
<dbReference type="SUPFAM" id="SSF47473">
    <property type="entry name" value="EF-hand"/>
    <property type="match status" value="1"/>
</dbReference>
<dbReference type="GO" id="GO:0005509">
    <property type="term" value="F:calcium ion binding"/>
    <property type="evidence" value="ECO:0007669"/>
    <property type="project" value="InterPro"/>
</dbReference>
<keyword evidence="6" id="KW-0969">Cilium</keyword>
<dbReference type="PANTHER" id="PTHR12086">
    <property type="entry name" value="EF-HAND DOMAIN C-TERMINAL CONTAINING PROTEIN"/>
    <property type="match status" value="1"/>
</dbReference>
<proteinExistence type="predicted"/>
<evidence type="ECO:0000256" key="6">
    <source>
        <dbReference type="ARBA" id="ARBA00023069"/>
    </source>
</evidence>
<evidence type="ECO:0000256" key="10">
    <source>
        <dbReference type="ARBA" id="ARBA00039880"/>
    </source>
</evidence>